<evidence type="ECO:0000259" key="5">
    <source>
        <dbReference type="Pfam" id="PF00700"/>
    </source>
</evidence>
<reference evidence="6 7" key="1">
    <citation type="submission" date="2017-09" db="EMBL/GenBank/DDBJ databases">
        <title>Paracoccus alkalisoli sp. nov., isolated from saline alkaline soil.</title>
        <authorList>
            <person name="Dong X."/>
            <person name="Zhang G."/>
        </authorList>
    </citation>
    <scope>NUCLEOTIDE SEQUENCE [LARGE SCALE GENOMIC DNA]</scope>
    <source>
        <strain evidence="6 7">WN007</strain>
    </source>
</reference>
<dbReference type="GO" id="GO:0005576">
    <property type="term" value="C:extracellular region"/>
    <property type="evidence" value="ECO:0007669"/>
    <property type="project" value="UniProtKB-SubCell"/>
</dbReference>
<comment type="caution">
    <text evidence="6">The sequence shown here is derived from an EMBL/GenBank/DDBJ whole genome shotgun (WGS) entry which is preliminary data.</text>
</comment>
<evidence type="ECO:0000256" key="3">
    <source>
        <dbReference type="RuleBase" id="RU362073"/>
    </source>
</evidence>
<evidence type="ECO:0000256" key="2">
    <source>
        <dbReference type="ARBA" id="ARBA00023143"/>
    </source>
</evidence>
<keyword evidence="2 3" id="KW-0975">Bacterial flagellum</keyword>
<protein>
    <recommendedName>
        <fullName evidence="3">Flagellin</fullName>
    </recommendedName>
</protein>
<comment type="subcellular location">
    <subcellularLocation>
        <location evidence="3">Secreted</location>
    </subcellularLocation>
    <subcellularLocation>
        <location evidence="3">Bacterial flagellum</location>
    </subcellularLocation>
</comment>
<name>A0A2A2GK88_9RHOB</name>
<keyword evidence="6" id="KW-0282">Flagellum</keyword>
<feature type="domain" description="Flagellin C-terminal" evidence="5">
    <location>
        <begin position="196"/>
        <end position="278"/>
    </location>
</feature>
<dbReference type="OrthoDB" id="8328560at2"/>
<dbReference type="InterPro" id="IPR001029">
    <property type="entry name" value="Flagellin_N"/>
</dbReference>
<accession>A0A2A2GK88</accession>
<comment type="similarity">
    <text evidence="1 3">Belongs to the bacterial flagellin family.</text>
</comment>
<evidence type="ECO:0000256" key="1">
    <source>
        <dbReference type="ARBA" id="ARBA00005709"/>
    </source>
</evidence>
<gene>
    <name evidence="6" type="ORF">CK240_10400</name>
</gene>
<sequence>MSSILTNNGAMVALQTLKGINSSLAKTQNDISTGKSVATAKDNAAIWATSKIMESDESSFRSIRSQLNVAEATVAVGRNGAEQITSLLREMKELAVSGANDSADHGKINTDIVAKKAQITAIIDASQLNGINLLKTDVGNGSGNFTVLASLDRGTAAATTANMITVASTNFETSIEAATITGITSATSAQTAIGEIEGLIELAVNGAAALGSSGKRITDQASFVGQLADSLKSGIGSMVDADMEETSARLQALQVQQQLATQSLSIANQAPQALLSLFRG</sequence>
<dbReference type="Pfam" id="PF00669">
    <property type="entry name" value="Flagellin_N"/>
    <property type="match status" value="1"/>
</dbReference>
<dbReference type="Gene3D" id="1.20.1330.10">
    <property type="entry name" value="f41 fragment of flagellin, N-terminal domain"/>
    <property type="match status" value="1"/>
</dbReference>
<dbReference type="EMBL" id="NSJZ01000007">
    <property type="protein sequence ID" value="PAU97162.1"/>
    <property type="molecule type" value="Genomic_DNA"/>
</dbReference>
<dbReference type="GO" id="GO:0009288">
    <property type="term" value="C:bacterial-type flagellum"/>
    <property type="evidence" value="ECO:0007669"/>
    <property type="project" value="UniProtKB-SubCell"/>
</dbReference>
<evidence type="ECO:0000259" key="4">
    <source>
        <dbReference type="Pfam" id="PF00669"/>
    </source>
</evidence>
<dbReference type="PANTHER" id="PTHR42792:SF2">
    <property type="entry name" value="FLAGELLIN"/>
    <property type="match status" value="1"/>
</dbReference>
<dbReference type="SUPFAM" id="SSF64518">
    <property type="entry name" value="Phase 1 flagellin"/>
    <property type="match status" value="1"/>
</dbReference>
<keyword evidence="6" id="KW-0966">Cell projection</keyword>
<dbReference type="InterPro" id="IPR001492">
    <property type="entry name" value="Flagellin"/>
</dbReference>
<keyword evidence="7" id="KW-1185">Reference proteome</keyword>
<dbReference type="Proteomes" id="UP000218023">
    <property type="component" value="Unassembled WGS sequence"/>
</dbReference>
<comment type="function">
    <text evidence="3">Flagellin is the subunit protein which polymerizes to form the filaments of bacterial flagella.</text>
</comment>
<evidence type="ECO:0000313" key="7">
    <source>
        <dbReference type="Proteomes" id="UP000218023"/>
    </source>
</evidence>
<keyword evidence="6" id="KW-0969">Cilium</keyword>
<dbReference type="InterPro" id="IPR046358">
    <property type="entry name" value="Flagellin_C"/>
</dbReference>
<keyword evidence="3" id="KW-0964">Secreted</keyword>
<organism evidence="6 7">
    <name type="scientific">Paracoccus salipaludis</name>
    <dbReference type="NCBI Taxonomy" id="2032623"/>
    <lineage>
        <taxon>Bacteria</taxon>
        <taxon>Pseudomonadati</taxon>
        <taxon>Pseudomonadota</taxon>
        <taxon>Alphaproteobacteria</taxon>
        <taxon>Rhodobacterales</taxon>
        <taxon>Paracoccaceae</taxon>
        <taxon>Paracoccus</taxon>
    </lineage>
</organism>
<proteinExistence type="inferred from homology"/>
<dbReference type="GO" id="GO:0005198">
    <property type="term" value="F:structural molecule activity"/>
    <property type="evidence" value="ECO:0007669"/>
    <property type="project" value="UniProtKB-UniRule"/>
</dbReference>
<feature type="domain" description="Flagellin N-terminal" evidence="4">
    <location>
        <begin position="4"/>
        <end position="135"/>
    </location>
</feature>
<dbReference type="RefSeq" id="WP_095640270.1">
    <property type="nucleotide sequence ID" value="NZ_NSJZ01000007.1"/>
</dbReference>
<evidence type="ECO:0000313" key="6">
    <source>
        <dbReference type="EMBL" id="PAU97162.1"/>
    </source>
</evidence>
<dbReference type="PANTHER" id="PTHR42792">
    <property type="entry name" value="FLAGELLIN"/>
    <property type="match status" value="1"/>
</dbReference>
<dbReference type="AlphaFoldDB" id="A0A2A2GK88"/>
<dbReference type="Pfam" id="PF00700">
    <property type="entry name" value="Flagellin_C"/>
    <property type="match status" value="1"/>
</dbReference>